<organism evidence="1 2">
    <name type="scientific">Oryza sativa subsp. japonica</name>
    <name type="common">Rice</name>
    <dbReference type="NCBI Taxonomy" id="39947"/>
    <lineage>
        <taxon>Eukaryota</taxon>
        <taxon>Viridiplantae</taxon>
        <taxon>Streptophyta</taxon>
        <taxon>Embryophyta</taxon>
        <taxon>Tracheophyta</taxon>
        <taxon>Spermatophyta</taxon>
        <taxon>Magnoliopsida</taxon>
        <taxon>Liliopsida</taxon>
        <taxon>Poales</taxon>
        <taxon>Poaceae</taxon>
        <taxon>BOP clade</taxon>
        <taxon>Oryzoideae</taxon>
        <taxon>Oryzeae</taxon>
        <taxon>Oryzinae</taxon>
        <taxon>Oryza</taxon>
        <taxon>Oryza sativa</taxon>
    </lineage>
</organism>
<reference evidence="1 2" key="3">
    <citation type="journal article" date="2013" name="Rice">
        <title>Improvement of the Oryza sativa Nipponbare reference genome using next generation sequence and optical map data.</title>
        <authorList>
            <person name="Kawahara Y."/>
            <person name="de la Bastide M."/>
            <person name="Hamilton J.P."/>
            <person name="Kanamori H."/>
            <person name="McCombie W.R."/>
            <person name="Ouyang S."/>
            <person name="Schwartz D.C."/>
            <person name="Tanaka T."/>
            <person name="Wu J."/>
            <person name="Zhou S."/>
            <person name="Childs K.L."/>
            <person name="Davidson R.M."/>
            <person name="Lin H."/>
            <person name="Quesada-Ocampo L."/>
            <person name="Vaillancourt B."/>
            <person name="Sakai H."/>
            <person name="Lee S.S."/>
            <person name="Kim J."/>
            <person name="Numa H."/>
            <person name="Itoh T."/>
            <person name="Buell C.R."/>
            <person name="Matsumoto T."/>
        </authorList>
    </citation>
    <scope>NUCLEOTIDE SEQUENCE [LARGE SCALE GENOMIC DNA]</scope>
    <source>
        <strain evidence="2">cv. Nipponbare</strain>
    </source>
</reference>
<evidence type="ECO:0000313" key="1">
    <source>
        <dbReference type="EMBL" id="BAS93553.1"/>
    </source>
</evidence>
<gene>
    <name evidence="1" type="ordered locus">Os05g0353450</name>
    <name evidence="1" type="ORF">OSNPB_050353450</name>
</gene>
<dbReference type="PaxDb" id="39947-A0A0N7KKL5"/>
<reference evidence="2" key="1">
    <citation type="journal article" date="2005" name="Nature">
        <title>The map-based sequence of the rice genome.</title>
        <authorList>
            <consortium name="International rice genome sequencing project (IRGSP)"/>
            <person name="Matsumoto T."/>
            <person name="Wu J."/>
            <person name="Kanamori H."/>
            <person name="Katayose Y."/>
            <person name="Fujisawa M."/>
            <person name="Namiki N."/>
            <person name="Mizuno H."/>
            <person name="Yamamoto K."/>
            <person name="Antonio B.A."/>
            <person name="Baba T."/>
            <person name="Sakata K."/>
            <person name="Nagamura Y."/>
            <person name="Aoki H."/>
            <person name="Arikawa K."/>
            <person name="Arita K."/>
            <person name="Bito T."/>
            <person name="Chiden Y."/>
            <person name="Fujitsuka N."/>
            <person name="Fukunaka R."/>
            <person name="Hamada M."/>
            <person name="Harada C."/>
            <person name="Hayashi A."/>
            <person name="Hijishita S."/>
            <person name="Honda M."/>
            <person name="Hosokawa S."/>
            <person name="Ichikawa Y."/>
            <person name="Idonuma A."/>
            <person name="Iijima M."/>
            <person name="Ikeda M."/>
            <person name="Ikeno M."/>
            <person name="Ito K."/>
            <person name="Ito S."/>
            <person name="Ito T."/>
            <person name="Ito Y."/>
            <person name="Ito Y."/>
            <person name="Iwabuchi A."/>
            <person name="Kamiya K."/>
            <person name="Karasawa W."/>
            <person name="Kurita K."/>
            <person name="Katagiri S."/>
            <person name="Kikuta A."/>
            <person name="Kobayashi H."/>
            <person name="Kobayashi N."/>
            <person name="Machita K."/>
            <person name="Maehara T."/>
            <person name="Masukawa M."/>
            <person name="Mizubayashi T."/>
            <person name="Mukai Y."/>
            <person name="Nagasaki H."/>
            <person name="Nagata Y."/>
            <person name="Naito S."/>
            <person name="Nakashima M."/>
            <person name="Nakama Y."/>
            <person name="Nakamichi Y."/>
            <person name="Nakamura M."/>
            <person name="Meguro A."/>
            <person name="Negishi M."/>
            <person name="Ohta I."/>
            <person name="Ohta T."/>
            <person name="Okamoto M."/>
            <person name="Ono N."/>
            <person name="Saji S."/>
            <person name="Sakaguchi M."/>
            <person name="Sakai K."/>
            <person name="Shibata M."/>
            <person name="Shimokawa T."/>
            <person name="Song J."/>
            <person name="Takazaki Y."/>
            <person name="Terasawa K."/>
            <person name="Tsugane M."/>
            <person name="Tsuji K."/>
            <person name="Ueda S."/>
            <person name="Waki K."/>
            <person name="Yamagata H."/>
            <person name="Yamamoto M."/>
            <person name="Yamamoto S."/>
            <person name="Yamane H."/>
            <person name="Yoshiki S."/>
            <person name="Yoshihara R."/>
            <person name="Yukawa K."/>
            <person name="Zhong H."/>
            <person name="Yano M."/>
            <person name="Yuan Q."/>
            <person name="Ouyang S."/>
            <person name="Liu J."/>
            <person name="Jones K.M."/>
            <person name="Gansberger K."/>
            <person name="Moffat K."/>
            <person name="Hill J."/>
            <person name="Bera J."/>
            <person name="Fadrosh D."/>
            <person name="Jin S."/>
            <person name="Johri S."/>
            <person name="Kim M."/>
            <person name="Overton L."/>
            <person name="Reardon M."/>
            <person name="Tsitrin T."/>
            <person name="Vuong H."/>
            <person name="Weaver B."/>
            <person name="Ciecko A."/>
            <person name="Tallon L."/>
            <person name="Jackson J."/>
            <person name="Pai G."/>
            <person name="Aken S.V."/>
            <person name="Utterback T."/>
            <person name="Reidmuller S."/>
            <person name="Feldblyum T."/>
            <person name="Hsiao J."/>
            <person name="Zismann V."/>
            <person name="Iobst S."/>
            <person name="de Vazeille A.R."/>
            <person name="Buell C.R."/>
            <person name="Ying K."/>
            <person name="Li Y."/>
            <person name="Lu T."/>
            <person name="Huang Y."/>
            <person name="Zhao Q."/>
            <person name="Feng Q."/>
            <person name="Zhang L."/>
            <person name="Zhu J."/>
            <person name="Weng Q."/>
            <person name="Mu J."/>
            <person name="Lu Y."/>
            <person name="Fan D."/>
            <person name="Liu Y."/>
            <person name="Guan J."/>
            <person name="Zhang Y."/>
            <person name="Yu S."/>
            <person name="Liu X."/>
            <person name="Zhang Y."/>
            <person name="Hong G."/>
            <person name="Han B."/>
            <person name="Choisne N."/>
            <person name="Demange N."/>
            <person name="Orjeda G."/>
            <person name="Samain S."/>
            <person name="Cattolico L."/>
            <person name="Pelletier E."/>
            <person name="Couloux A."/>
            <person name="Segurens B."/>
            <person name="Wincker P."/>
            <person name="D'Hont A."/>
            <person name="Scarpelli C."/>
            <person name="Weissenbach J."/>
            <person name="Salanoubat M."/>
            <person name="Quetier F."/>
            <person name="Yu Y."/>
            <person name="Kim H.R."/>
            <person name="Rambo T."/>
            <person name="Currie J."/>
            <person name="Collura K."/>
            <person name="Luo M."/>
            <person name="Yang T."/>
            <person name="Ammiraju J.S.S."/>
            <person name="Engler F."/>
            <person name="Soderlund C."/>
            <person name="Wing R.A."/>
            <person name="Palmer L.E."/>
            <person name="de la Bastide M."/>
            <person name="Spiegel L."/>
            <person name="Nascimento L."/>
            <person name="Zutavern T."/>
            <person name="O'Shaughnessy A."/>
            <person name="Dike S."/>
            <person name="Dedhia N."/>
            <person name="Preston R."/>
            <person name="Balija V."/>
            <person name="McCombie W.R."/>
            <person name="Chow T."/>
            <person name="Chen H."/>
            <person name="Chung M."/>
            <person name="Chen C."/>
            <person name="Shaw J."/>
            <person name="Wu H."/>
            <person name="Hsiao K."/>
            <person name="Chao Y."/>
            <person name="Chu M."/>
            <person name="Cheng C."/>
            <person name="Hour A."/>
            <person name="Lee P."/>
            <person name="Lin S."/>
            <person name="Lin Y."/>
            <person name="Liou J."/>
            <person name="Liu S."/>
            <person name="Hsing Y."/>
            <person name="Raghuvanshi S."/>
            <person name="Mohanty A."/>
            <person name="Bharti A.K."/>
            <person name="Gaur A."/>
            <person name="Gupta V."/>
            <person name="Kumar D."/>
            <person name="Ravi V."/>
            <person name="Vij S."/>
            <person name="Kapur A."/>
            <person name="Khurana P."/>
            <person name="Khurana P."/>
            <person name="Khurana J.P."/>
            <person name="Tyagi A.K."/>
            <person name="Gaikwad K."/>
            <person name="Singh A."/>
            <person name="Dalal V."/>
            <person name="Srivastava S."/>
            <person name="Dixit A."/>
            <person name="Pal A.K."/>
            <person name="Ghazi I.A."/>
            <person name="Yadav M."/>
            <person name="Pandit A."/>
            <person name="Bhargava A."/>
            <person name="Sureshbabu K."/>
            <person name="Batra K."/>
            <person name="Sharma T.R."/>
            <person name="Mohapatra T."/>
            <person name="Singh N.K."/>
            <person name="Messing J."/>
            <person name="Nelson A.B."/>
            <person name="Fuks G."/>
            <person name="Kavchok S."/>
            <person name="Keizer G."/>
            <person name="Linton E."/>
            <person name="Llaca V."/>
            <person name="Song R."/>
            <person name="Tanyolac B."/>
            <person name="Young S."/>
            <person name="Ho-Il K."/>
            <person name="Hahn J.H."/>
            <person name="Sangsakoo G."/>
            <person name="Vanavichit A."/>
            <person name="de Mattos Luiz.A.T."/>
            <person name="Zimmer P.D."/>
            <person name="Malone G."/>
            <person name="Dellagostin O."/>
            <person name="de Oliveira A.C."/>
            <person name="Bevan M."/>
            <person name="Bancroft I."/>
            <person name="Minx P."/>
            <person name="Cordum H."/>
            <person name="Wilson R."/>
            <person name="Cheng Z."/>
            <person name="Jin W."/>
            <person name="Jiang J."/>
            <person name="Leong S.A."/>
            <person name="Iwama H."/>
            <person name="Gojobori T."/>
            <person name="Itoh T."/>
            <person name="Niimura Y."/>
            <person name="Fujii Y."/>
            <person name="Habara T."/>
            <person name="Sakai H."/>
            <person name="Sato Y."/>
            <person name="Wilson G."/>
            <person name="Kumar K."/>
            <person name="McCouch S."/>
            <person name="Juretic N."/>
            <person name="Hoen D."/>
            <person name="Wright S."/>
            <person name="Bruskiewich R."/>
            <person name="Bureau T."/>
            <person name="Miyao A."/>
            <person name="Hirochika H."/>
            <person name="Nishikawa T."/>
            <person name="Kadowaki K."/>
            <person name="Sugiura M."/>
            <person name="Burr B."/>
            <person name="Sasaki T."/>
        </authorList>
    </citation>
    <scope>NUCLEOTIDE SEQUENCE [LARGE SCALE GENOMIC DNA]</scope>
    <source>
        <strain evidence="2">cv. Nipponbare</strain>
    </source>
</reference>
<keyword evidence="2" id="KW-1185">Reference proteome</keyword>
<proteinExistence type="predicted"/>
<dbReference type="Gramene" id="Os05t0353450-00">
    <property type="protein sequence ID" value="Os05t0353450-00"/>
    <property type="gene ID" value="Os05g0353450"/>
</dbReference>
<dbReference type="Proteomes" id="UP000059680">
    <property type="component" value="Chromosome 5"/>
</dbReference>
<evidence type="ECO:0000313" key="2">
    <source>
        <dbReference type="Proteomes" id="UP000059680"/>
    </source>
</evidence>
<reference evidence="1 2" key="2">
    <citation type="journal article" date="2013" name="Plant Cell Physiol.">
        <title>Rice Annotation Project Database (RAP-DB): an integrative and interactive database for rice genomics.</title>
        <authorList>
            <person name="Sakai H."/>
            <person name="Lee S.S."/>
            <person name="Tanaka T."/>
            <person name="Numa H."/>
            <person name="Kim J."/>
            <person name="Kawahara Y."/>
            <person name="Wakimoto H."/>
            <person name="Yang C.C."/>
            <person name="Iwamoto M."/>
            <person name="Abe T."/>
            <person name="Yamada Y."/>
            <person name="Muto A."/>
            <person name="Inokuchi H."/>
            <person name="Ikemura T."/>
            <person name="Matsumoto T."/>
            <person name="Sasaki T."/>
            <person name="Itoh T."/>
        </authorList>
    </citation>
    <scope>NUCLEOTIDE SEQUENCE [LARGE SCALE GENOMIC DNA]</scope>
    <source>
        <strain evidence="2">cv. Nipponbare</strain>
    </source>
</reference>
<protein>
    <submittedName>
        <fullName evidence="1">Os05g0353450 protein</fullName>
    </submittedName>
</protein>
<dbReference type="InParanoid" id="A0A0N7KKL5"/>
<dbReference type="EMBL" id="AP014961">
    <property type="protein sequence ID" value="BAS93553.1"/>
    <property type="molecule type" value="Genomic_DNA"/>
</dbReference>
<accession>A0A0N7KKL5</accession>
<sequence>MQELKYPPKSPCSGVPYLTIRVFCCVQQEVKPSLYQGSKFLHRWTFKDRTKCKSSCLTTMPIWFCDVTLNKRHHKRHNRITNSSSNEPKACPTTHGNVPYIIILILIFLLL</sequence>
<dbReference type="AlphaFoldDB" id="A0A0N7KKL5"/>
<name>A0A0N7KKL5_ORYSJ</name>